<reference evidence="1" key="1">
    <citation type="submission" date="2021-03" db="EMBL/GenBank/DDBJ databases">
        <title>Whole genome shotgun sequence of Actinoplanes auranticolor NBRC 12245.</title>
        <authorList>
            <person name="Komaki H."/>
            <person name="Tamura T."/>
        </authorList>
    </citation>
    <scope>NUCLEOTIDE SEQUENCE</scope>
    <source>
        <strain evidence="1">NBRC 12245</strain>
    </source>
</reference>
<name>A0A919SV53_9ACTN</name>
<protein>
    <submittedName>
        <fullName evidence="1">Uncharacterized protein</fullName>
    </submittedName>
</protein>
<proteinExistence type="predicted"/>
<evidence type="ECO:0000313" key="1">
    <source>
        <dbReference type="EMBL" id="GIM79072.1"/>
    </source>
</evidence>
<dbReference type="AlphaFoldDB" id="A0A919SV53"/>
<gene>
    <name evidence="1" type="ORF">Aau02nite_83970</name>
</gene>
<evidence type="ECO:0000313" key="2">
    <source>
        <dbReference type="Proteomes" id="UP000681340"/>
    </source>
</evidence>
<comment type="caution">
    <text evidence="1">The sequence shown here is derived from an EMBL/GenBank/DDBJ whole genome shotgun (WGS) entry which is preliminary data.</text>
</comment>
<dbReference type="Proteomes" id="UP000681340">
    <property type="component" value="Unassembled WGS sequence"/>
</dbReference>
<keyword evidence="2" id="KW-1185">Reference proteome</keyword>
<organism evidence="1 2">
    <name type="scientific">Actinoplanes auranticolor</name>
    <dbReference type="NCBI Taxonomy" id="47988"/>
    <lineage>
        <taxon>Bacteria</taxon>
        <taxon>Bacillati</taxon>
        <taxon>Actinomycetota</taxon>
        <taxon>Actinomycetes</taxon>
        <taxon>Micromonosporales</taxon>
        <taxon>Micromonosporaceae</taxon>
        <taxon>Actinoplanes</taxon>
    </lineage>
</organism>
<sequence length="139" mass="15436">MPDAPHGGVRVLGGRAEQGDRLLDVAPGGCEADLEAGGQPGVSVAVPQMRQGEQAWRPGFSRRHRVLRCWRWLRMRSARWFRVRLDNGIVMPLWMSRDRVRCWYRRDDLGDDLLNGAGEVSLEAAHGLPLGQSLGGAPK</sequence>
<accession>A0A919SV53</accession>
<dbReference type="EMBL" id="BOQL01000079">
    <property type="protein sequence ID" value="GIM79072.1"/>
    <property type="molecule type" value="Genomic_DNA"/>
</dbReference>